<dbReference type="Proteomes" id="UP000437862">
    <property type="component" value="Chromosome"/>
</dbReference>
<evidence type="ECO:0000313" key="1">
    <source>
        <dbReference type="EMBL" id="QGZ37674.1"/>
    </source>
</evidence>
<name>A0A562PHZ8_9BURK</name>
<reference evidence="1 4" key="3">
    <citation type="submission" date="2019-12" db="EMBL/GenBank/DDBJ databases">
        <title>Draft Genome Sequences of Six Type Strains of the Genus Massilia.</title>
        <authorList>
            <person name="Miess H."/>
            <person name="Frediansyah A."/>
            <person name="Goeker M."/>
            <person name="Gross H."/>
        </authorList>
    </citation>
    <scope>NUCLEOTIDE SEQUENCE [LARGE SCALE GENOMIC DNA]</scope>
    <source>
        <strain evidence="1 4">DSM 26639</strain>
    </source>
</reference>
<dbReference type="Pfam" id="PF05488">
    <property type="entry name" value="PAAR_motif"/>
    <property type="match status" value="1"/>
</dbReference>
<evidence type="ECO:0000313" key="3">
    <source>
        <dbReference type="Proteomes" id="UP000315112"/>
    </source>
</evidence>
<dbReference type="OrthoDB" id="197187at2"/>
<gene>
    <name evidence="1" type="ORF">GO485_00445</name>
    <name evidence="2" type="ORF">IP92_04481</name>
</gene>
<dbReference type="AlphaFoldDB" id="A0A562PHZ8"/>
<dbReference type="CDD" id="cd14744">
    <property type="entry name" value="PAAR_CT_2"/>
    <property type="match status" value="1"/>
</dbReference>
<dbReference type="Gene3D" id="2.60.200.60">
    <property type="match status" value="1"/>
</dbReference>
<proteinExistence type="predicted"/>
<dbReference type="EMBL" id="CP046904">
    <property type="protein sequence ID" value="QGZ37674.1"/>
    <property type="molecule type" value="Genomic_DNA"/>
</dbReference>
<dbReference type="Proteomes" id="UP000315112">
    <property type="component" value="Unassembled WGS sequence"/>
</dbReference>
<dbReference type="EMBL" id="VLKW01000010">
    <property type="protein sequence ID" value="TWI43963.1"/>
    <property type="molecule type" value="Genomic_DNA"/>
</dbReference>
<dbReference type="RefSeq" id="WP_145879363.1">
    <property type="nucleotide sequence ID" value="NZ_CP046904.1"/>
</dbReference>
<reference evidence="2" key="2">
    <citation type="submission" date="2019-07" db="EMBL/GenBank/DDBJ databases">
        <authorList>
            <person name="Whitman W."/>
            <person name="Huntemann M."/>
            <person name="Clum A."/>
            <person name="Pillay M."/>
            <person name="Palaniappan K."/>
            <person name="Varghese N."/>
            <person name="Mikhailova N."/>
            <person name="Stamatis D."/>
            <person name="Reddy T."/>
            <person name="Daum C."/>
            <person name="Shapiro N."/>
            <person name="Ivanova N."/>
            <person name="Kyrpides N."/>
            <person name="Woyke T."/>
        </authorList>
    </citation>
    <scope>NUCLEOTIDE SEQUENCE</scope>
    <source>
        <strain evidence="2">CGMCC 1.10685</strain>
    </source>
</reference>
<keyword evidence="4" id="KW-1185">Reference proteome</keyword>
<protein>
    <submittedName>
        <fullName evidence="1">PAAR domain-containing protein</fullName>
    </submittedName>
    <submittedName>
        <fullName evidence="2">Putative Zn-binding protein involved in type VI secretion</fullName>
    </submittedName>
</protein>
<evidence type="ECO:0000313" key="4">
    <source>
        <dbReference type="Proteomes" id="UP000437862"/>
    </source>
</evidence>
<accession>A0A562PHZ8</accession>
<sequence>MAAPLIRLGDKTSHDGTVVEASRLSDSGGKGIARVGDKVSCPRHQNVTIVAGDPTLLVDGRPAARHGDKTSCGATLIASAQHSIDIC</sequence>
<reference evidence="2 3" key="1">
    <citation type="journal article" date="2015" name="Stand. Genomic Sci.">
        <title>Genomic Encyclopedia of Bacterial and Archaeal Type Strains, Phase III: the genomes of soil and plant-associated and newly described type strains.</title>
        <authorList>
            <person name="Whitman W.B."/>
            <person name="Woyke T."/>
            <person name="Klenk H.P."/>
            <person name="Zhou Y."/>
            <person name="Lilburn T.G."/>
            <person name="Beck B.J."/>
            <person name="De Vos P."/>
            <person name="Vandamme P."/>
            <person name="Eisen J.A."/>
            <person name="Garrity G."/>
            <person name="Hugenholtz P."/>
            <person name="Kyrpides N.C."/>
        </authorList>
    </citation>
    <scope>NUCLEOTIDE SEQUENCE [LARGE SCALE GENOMIC DNA]</scope>
    <source>
        <strain evidence="2 3">CGMCC 1.10685</strain>
    </source>
</reference>
<dbReference type="InterPro" id="IPR008727">
    <property type="entry name" value="PAAR_motif"/>
</dbReference>
<organism evidence="2 3">
    <name type="scientific">Pseudoduganella flava</name>
    <dbReference type="NCBI Taxonomy" id="871742"/>
    <lineage>
        <taxon>Bacteria</taxon>
        <taxon>Pseudomonadati</taxon>
        <taxon>Pseudomonadota</taxon>
        <taxon>Betaproteobacteria</taxon>
        <taxon>Burkholderiales</taxon>
        <taxon>Oxalobacteraceae</taxon>
        <taxon>Telluria group</taxon>
        <taxon>Pseudoduganella</taxon>
    </lineage>
</organism>
<evidence type="ECO:0000313" key="2">
    <source>
        <dbReference type="EMBL" id="TWI43963.1"/>
    </source>
</evidence>